<reference evidence="1 2" key="1">
    <citation type="submission" date="2010-04" db="EMBL/GenBank/DDBJ databases">
        <authorList>
            <person name="Weinstock G."/>
            <person name="Sodergren E."/>
            <person name="Clifton S."/>
            <person name="Fulton L."/>
            <person name="Fulton B."/>
            <person name="Courtney L."/>
            <person name="Fronick C."/>
            <person name="Harrison M."/>
            <person name="Strong C."/>
            <person name="Farmer C."/>
            <person name="Delahaunty K."/>
            <person name="Markovic C."/>
            <person name="Hall O."/>
            <person name="Minx P."/>
            <person name="Tomlinson C."/>
            <person name="Mitreva M."/>
            <person name="Hou S."/>
            <person name="Wollam A."/>
            <person name="Pepin K.H."/>
            <person name="Johnson M."/>
            <person name="Bhonagiri V."/>
            <person name="Zhang X."/>
            <person name="Suruliraj S."/>
            <person name="Warren W."/>
            <person name="Chinwalla A."/>
            <person name="Mardis E.R."/>
            <person name="Wilson R.K."/>
        </authorList>
    </citation>
    <scope>NUCLEOTIDE SEQUENCE [LARGE SCALE GENOMIC DNA]</scope>
    <source>
        <strain evidence="1 2">DSM 20306</strain>
    </source>
</reference>
<dbReference type="EMBL" id="ADNS01000012">
    <property type="protein sequence ID" value="EFG81301.1"/>
    <property type="molecule type" value="Genomic_DNA"/>
</dbReference>
<dbReference type="Proteomes" id="UP000006015">
    <property type="component" value="Unassembled WGS sequence"/>
</dbReference>
<comment type="caution">
    <text evidence="1">The sequence shown here is derived from an EMBL/GenBank/DDBJ whole genome shotgun (WGS) entry which is preliminary data.</text>
</comment>
<evidence type="ECO:0000313" key="2">
    <source>
        <dbReference type="Proteomes" id="UP000006015"/>
    </source>
</evidence>
<protein>
    <submittedName>
        <fullName evidence="1">Uncharacterized protein</fullName>
    </submittedName>
</protein>
<evidence type="ECO:0000313" key="1">
    <source>
        <dbReference type="EMBL" id="EFG81301.1"/>
    </source>
</evidence>
<gene>
    <name evidence="1" type="ORF">HMPREF0281_01474</name>
</gene>
<organism evidence="1 2">
    <name type="scientific">Corynebacterium ammoniagenes DSM 20306</name>
    <dbReference type="NCBI Taxonomy" id="649754"/>
    <lineage>
        <taxon>Bacteria</taxon>
        <taxon>Bacillati</taxon>
        <taxon>Actinomycetota</taxon>
        <taxon>Actinomycetes</taxon>
        <taxon>Mycobacteriales</taxon>
        <taxon>Corynebacteriaceae</taxon>
        <taxon>Corynebacterium</taxon>
    </lineage>
</organism>
<sequence length="48" mass="5489">MDISIFVAKLSPTLTRVRRDYFFLPRQYSGFSPFTQLIGVYAGSEQGQ</sequence>
<name>A0ABP2IFA4_CORAM</name>
<accession>A0ABP2IFA4</accession>
<proteinExistence type="predicted"/>
<keyword evidence="2" id="KW-1185">Reference proteome</keyword>